<evidence type="ECO:0000313" key="1">
    <source>
        <dbReference type="EMBL" id="MFC6163511.1"/>
    </source>
</evidence>
<accession>A0ABW1R108</accession>
<evidence type="ECO:0000313" key="2">
    <source>
        <dbReference type="Proteomes" id="UP001596253"/>
    </source>
</evidence>
<dbReference type="EMBL" id="JBHSSD010000009">
    <property type="protein sequence ID" value="MFC6163511.1"/>
    <property type="molecule type" value="Genomic_DNA"/>
</dbReference>
<reference evidence="2" key="1">
    <citation type="journal article" date="2019" name="Int. J. Syst. Evol. Microbiol.">
        <title>The Global Catalogue of Microorganisms (GCM) 10K type strain sequencing project: providing services to taxonomists for standard genome sequencing and annotation.</title>
        <authorList>
            <consortium name="The Broad Institute Genomics Platform"/>
            <consortium name="The Broad Institute Genome Sequencing Center for Infectious Disease"/>
            <person name="Wu L."/>
            <person name="Ma J."/>
        </authorList>
    </citation>
    <scope>NUCLEOTIDE SEQUENCE [LARGE SCALE GENOMIC DNA]</scope>
    <source>
        <strain evidence="2">CCM 8932</strain>
    </source>
</reference>
<name>A0ABW1R108_9LACO</name>
<comment type="caution">
    <text evidence="1">The sequence shown here is derived from an EMBL/GenBank/DDBJ whole genome shotgun (WGS) entry which is preliminary data.</text>
</comment>
<organism evidence="1 2">
    <name type="scientific">Lactiplantibacillus dongliensis</name>
    <dbReference type="NCBI Taxonomy" id="2559919"/>
    <lineage>
        <taxon>Bacteria</taxon>
        <taxon>Bacillati</taxon>
        <taxon>Bacillota</taxon>
        <taxon>Bacilli</taxon>
        <taxon>Lactobacillales</taxon>
        <taxon>Lactobacillaceae</taxon>
        <taxon>Lactiplantibacillus</taxon>
    </lineage>
</organism>
<proteinExistence type="predicted"/>
<dbReference type="RefSeq" id="WP_137638954.1">
    <property type="nucleotide sequence ID" value="NZ_BJDK01000001.1"/>
</dbReference>
<dbReference type="Proteomes" id="UP001596253">
    <property type="component" value="Unassembled WGS sequence"/>
</dbReference>
<keyword evidence="2" id="KW-1185">Reference proteome</keyword>
<gene>
    <name evidence="1" type="ORF">ACFP3T_02355</name>
</gene>
<protein>
    <submittedName>
        <fullName evidence="1">Uncharacterized protein</fullName>
    </submittedName>
</protein>
<sequence>MDLVMGTVPTSAPHVPTPVLPSMFRLLNQVDQCLARITTTGALGLTQSTAMLSLLLTQLFDTTIILTSDRHTFNVIFDDPKHKFNLTGCLIENTFSNILHPDCPTYIIALNRQLIKNSDDLVATIDDYL</sequence>